<protein>
    <recommendedName>
        <fullName evidence="1">BTB domain-containing protein</fullName>
    </recommendedName>
</protein>
<evidence type="ECO:0000313" key="3">
    <source>
        <dbReference type="Proteomes" id="UP001153069"/>
    </source>
</evidence>
<reference evidence="2" key="1">
    <citation type="submission" date="2020-06" db="EMBL/GenBank/DDBJ databases">
        <authorList>
            <consortium name="Plant Systems Biology data submission"/>
        </authorList>
    </citation>
    <scope>NUCLEOTIDE SEQUENCE</scope>
    <source>
        <strain evidence="2">D6</strain>
    </source>
</reference>
<dbReference type="Pfam" id="PF00651">
    <property type="entry name" value="BTB"/>
    <property type="match status" value="1"/>
</dbReference>
<feature type="domain" description="BTB" evidence="1">
    <location>
        <begin position="27"/>
        <end position="94"/>
    </location>
</feature>
<sequence>MSHVDVVEEEIPLQETLSHFWKDETFHDIQLKCNDGVIIGANRYVLSIRSKVFQKMLLGHYKESCINEVVVQYNSRAVRALLEYIHTDEFKLGLGDKTKNPEEEVEKLTTLVSLASASHFYQLPKLHKKASDSIIQLMDEIPSLSLVVLEACTANDSTLRDEVKTRALSMIRTNVDSIKQENNWLPAISINTLNTMLQDDQKTGMDQHILFEILQHWAGNDEERKNVAKDLLGKHICLEKLDPNFLTSSVIPTGFASTQQLMQAFQVQALLANKEHAMFSRKSAKFSHTAKAEQPLEANPCCTPAMHRGFW</sequence>
<proteinExistence type="predicted"/>
<keyword evidence="3" id="KW-1185">Reference proteome</keyword>
<dbReference type="Gene3D" id="1.25.40.420">
    <property type="match status" value="1"/>
</dbReference>
<dbReference type="InterPro" id="IPR011333">
    <property type="entry name" value="SKP1/BTB/POZ_sf"/>
</dbReference>
<dbReference type="PANTHER" id="PTHR45632">
    <property type="entry name" value="LD33804P"/>
    <property type="match status" value="1"/>
</dbReference>
<dbReference type="OrthoDB" id="6436821at2759"/>
<dbReference type="SMART" id="SM00225">
    <property type="entry name" value="BTB"/>
    <property type="match status" value="1"/>
</dbReference>
<evidence type="ECO:0000313" key="2">
    <source>
        <dbReference type="EMBL" id="CAB9496199.1"/>
    </source>
</evidence>
<dbReference type="Gene3D" id="3.30.710.10">
    <property type="entry name" value="Potassium Channel Kv1.1, Chain A"/>
    <property type="match status" value="1"/>
</dbReference>
<name>A0A9N8D8J9_9STRA</name>
<accession>A0A9N8D8J9</accession>
<dbReference type="EMBL" id="CAICTM010000002">
    <property type="protein sequence ID" value="CAB9496199.1"/>
    <property type="molecule type" value="Genomic_DNA"/>
</dbReference>
<dbReference type="Pfam" id="PF07707">
    <property type="entry name" value="BACK"/>
    <property type="match status" value="1"/>
</dbReference>
<dbReference type="SUPFAM" id="SSF54695">
    <property type="entry name" value="POZ domain"/>
    <property type="match status" value="1"/>
</dbReference>
<dbReference type="PROSITE" id="PS50097">
    <property type="entry name" value="BTB"/>
    <property type="match status" value="1"/>
</dbReference>
<dbReference type="CDD" id="cd18186">
    <property type="entry name" value="BTB_POZ_ZBTB_KLHL-like"/>
    <property type="match status" value="1"/>
</dbReference>
<dbReference type="Proteomes" id="UP001153069">
    <property type="component" value="Unassembled WGS sequence"/>
</dbReference>
<dbReference type="InterPro" id="IPR000210">
    <property type="entry name" value="BTB/POZ_dom"/>
</dbReference>
<organism evidence="2 3">
    <name type="scientific">Seminavis robusta</name>
    <dbReference type="NCBI Taxonomy" id="568900"/>
    <lineage>
        <taxon>Eukaryota</taxon>
        <taxon>Sar</taxon>
        <taxon>Stramenopiles</taxon>
        <taxon>Ochrophyta</taxon>
        <taxon>Bacillariophyta</taxon>
        <taxon>Bacillariophyceae</taxon>
        <taxon>Bacillariophycidae</taxon>
        <taxon>Naviculales</taxon>
        <taxon>Naviculaceae</taxon>
        <taxon>Seminavis</taxon>
    </lineage>
</organism>
<dbReference type="AlphaFoldDB" id="A0A9N8D8J9"/>
<evidence type="ECO:0000259" key="1">
    <source>
        <dbReference type="PROSITE" id="PS50097"/>
    </source>
</evidence>
<gene>
    <name evidence="2" type="ORF">SEMRO_2_G001750.1</name>
</gene>
<comment type="caution">
    <text evidence="2">The sequence shown here is derived from an EMBL/GenBank/DDBJ whole genome shotgun (WGS) entry which is preliminary data.</text>
</comment>
<dbReference type="InterPro" id="IPR011705">
    <property type="entry name" value="BACK"/>
</dbReference>